<dbReference type="Pfam" id="PF06030">
    <property type="entry name" value="WxLIP_PGBD"/>
    <property type="match status" value="1"/>
</dbReference>
<keyword evidence="2" id="KW-0812">Transmembrane</keyword>
<dbReference type="STRING" id="1423792.FD09_GL000554"/>
<dbReference type="AlphaFoldDB" id="A0A0R1MWK3"/>
<feature type="domain" description="WxL Interacting Protein host binding" evidence="4">
    <location>
        <begin position="122"/>
        <end position="253"/>
    </location>
</feature>
<name>A0A0R1MWK3_9LACO</name>
<dbReference type="Proteomes" id="UP000051330">
    <property type="component" value="Unassembled WGS sequence"/>
</dbReference>
<evidence type="ECO:0000313" key="5">
    <source>
        <dbReference type="EMBL" id="KRL11945.1"/>
    </source>
</evidence>
<organism evidence="5 6">
    <name type="scientific">Schleiferilactobacillus perolens DSM 12744</name>
    <dbReference type="NCBI Taxonomy" id="1423792"/>
    <lineage>
        <taxon>Bacteria</taxon>
        <taxon>Bacillati</taxon>
        <taxon>Bacillota</taxon>
        <taxon>Bacilli</taxon>
        <taxon>Lactobacillales</taxon>
        <taxon>Lactobacillaceae</taxon>
        <taxon>Schleiferilactobacillus</taxon>
    </lineage>
</organism>
<feature type="domain" description="WxL Interacting Protein peptidoglycan binding" evidence="3">
    <location>
        <begin position="11"/>
        <end position="109"/>
    </location>
</feature>
<feature type="region of interest" description="Disordered" evidence="1">
    <location>
        <begin position="296"/>
        <end position="316"/>
    </location>
</feature>
<dbReference type="InterPro" id="IPR021759">
    <property type="entry name" value="WxLIP_HBD"/>
</dbReference>
<keyword evidence="6" id="KW-1185">Reference proteome</keyword>
<dbReference type="InterPro" id="IPR010317">
    <property type="entry name" value="WxLIP_PGBD"/>
</dbReference>
<keyword evidence="2" id="KW-1133">Transmembrane helix</keyword>
<protein>
    <submittedName>
        <fullName evidence="5">Cell surface protein</fullName>
    </submittedName>
</protein>
<sequence>MIEGSDVTDRFQLIVKPGQTRKITVSFTNFGSSPITLAVVPRNAATSGEGKIVYSRDVSAGDSKLRYAFKDITKRKYVKMDPQQTKDVTFTLKIPQEKFIGLLMGGLYIYDQQQGEAAGTVAVPVWLTETNRAVGGSLVLTGIETDAINQQPYVFVNLANTQPGIMKNVVVYMKIQRKGILEWMNLGLKPMTADLNYDNVAPNSIMPVGFNQKQTPIKAGKYVVDGTAKTGKTKWKFGGTFNISKAQADKVNKASKNLIYDYTWAYLLGILALFILIIIVVLFIHRSLRYKPRHLATRTATRQRRQKQAPNRKKGR</sequence>
<dbReference type="Pfam" id="PF11797">
    <property type="entry name" value="WxLIP_HBD"/>
    <property type="match status" value="1"/>
</dbReference>
<evidence type="ECO:0000256" key="2">
    <source>
        <dbReference type="SAM" id="Phobius"/>
    </source>
</evidence>
<evidence type="ECO:0000313" key="6">
    <source>
        <dbReference type="Proteomes" id="UP000051330"/>
    </source>
</evidence>
<dbReference type="EMBL" id="AZEC01000010">
    <property type="protein sequence ID" value="KRL11945.1"/>
    <property type="molecule type" value="Genomic_DNA"/>
</dbReference>
<evidence type="ECO:0000256" key="1">
    <source>
        <dbReference type="SAM" id="MobiDB-lite"/>
    </source>
</evidence>
<keyword evidence="2" id="KW-0472">Membrane</keyword>
<reference evidence="5 6" key="1">
    <citation type="journal article" date="2015" name="Genome Announc.">
        <title>Expanding the biotechnology potential of lactobacilli through comparative genomics of 213 strains and associated genera.</title>
        <authorList>
            <person name="Sun Z."/>
            <person name="Harris H.M."/>
            <person name="McCann A."/>
            <person name="Guo C."/>
            <person name="Argimon S."/>
            <person name="Zhang W."/>
            <person name="Yang X."/>
            <person name="Jeffery I.B."/>
            <person name="Cooney J.C."/>
            <person name="Kagawa T.F."/>
            <person name="Liu W."/>
            <person name="Song Y."/>
            <person name="Salvetti E."/>
            <person name="Wrobel A."/>
            <person name="Rasinkangas P."/>
            <person name="Parkhill J."/>
            <person name="Rea M.C."/>
            <person name="O'Sullivan O."/>
            <person name="Ritari J."/>
            <person name="Douillard F.P."/>
            <person name="Paul Ross R."/>
            <person name="Yang R."/>
            <person name="Briner A.E."/>
            <person name="Felis G.E."/>
            <person name="de Vos W.M."/>
            <person name="Barrangou R."/>
            <person name="Klaenhammer T.R."/>
            <person name="Caufield P.W."/>
            <person name="Cui Y."/>
            <person name="Zhang H."/>
            <person name="O'Toole P.W."/>
        </authorList>
    </citation>
    <scope>NUCLEOTIDE SEQUENCE [LARGE SCALE GENOMIC DNA]</scope>
    <source>
        <strain evidence="5 6">DSM 12744</strain>
    </source>
</reference>
<comment type="caution">
    <text evidence="5">The sequence shown here is derived from an EMBL/GenBank/DDBJ whole genome shotgun (WGS) entry which is preliminary data.</text>
</comment>
<gene>
    <name evidence="5" type="ORF">FD09_GL000554</name>
</gene>
<feature type="transmembrane region" description="Helical" evidence="2">
    <location>
        <begin position="264"/>
        <end position="284"/>
    </location>
</feature>
<evidence type="ECO:0000259" key="4">
    <source>
        <dbReference type="Pfam" id="PF11797"/>
    </source>
</evidence>
<evidence type="ECO:0000259" key="3">
    <source>
        <dbReference type="Pfam" id="PF06030"/>
    </source>
</evidence>
<dbReference type="PATRIC" id="fig|1423792.3.peg.563"/>
<proteinExistence type="predicted"/>
<accession>A0A0R1MWK3</accession>